<evidence type="ECO:0000313" key="6">
    <source>
        <dbReference type="EMBL" id="MBM6996676.1"/>
    </source>
</evidence>
<dbReference type="SUPFAM" id="SSF48498">
    <property type="entry name" value="Tetracyclin repressor-like, C-terminal domain"/>
    <property type="match status" value="1"/>
</dbReference>
<dbReference type="RefSeq" id="WP_193416104.1">
    <property type="nucleotide sequence ID" value="NZ_JADCNN020000011.1"/>
</dbReference>
<dbReference type="InterPro" id="IPR036271">
    <property type="entry name" value="Tet_transcr_reg_TetR-rel_C_sf"/>
</dbReference>
<sequence>MARAKQFDEDTVLLKAMKLFWEQGYERTSMQDLVEQMGVHKRSMYDTFGDKHSLYVRALNRYQEVIAKRMVEAMNGARSTKEAIRALFEMVIYPEKGFPAGCLMVNTAVELATIDADARAFVTEGWAHSEIVIRGLIEAGQRSDELDPSLNAEELASYFNNALAGLRVMVKTVEDKEKLVRIVDTTLSLLK</sequence>
<keyword evidence="2 4" id="KW-0238">DNA-binding</keyword>
<evidence type="ECO:0000256" key="4">
    <source>
        <dbReference type="PROSITE-ProRule" id="PRU00335"/>
    </source>
</evidence>
<evidence type="ECO:0000259" key="5">
    <source>
        <dbReference type="PROSITE" id="PS50977"/>
    </source>
</evidence>
<dbReference type="Pfam" id="PF16925">
    <property type="entry name" value="TetR_C_13"/>
    <property type="match status" value="1"/>
</dbReference>
<dbReference type="SUPFAM" id="SSF46689">
    <property type="entry name" value="Homeodomain-like"/>
    <property type="match status" value="1"/>
</dbReference>
<proteinExistence type="predicted"/>
<evidence type="ECO:0000256" key="2">
    <source>
        <dbReference type="ARBA" id="ARBA00023125"/>
    </source>
</evidence>
<dbReference type="Pfam" id="PF00440">
    <property type="entry name" value="TetR_N"/>
    <property type="match status" value="1"/>
</dbReference>
<name>A0ABS2H793_9BACL</name>
<gene>
    <name evidence="6" type="ORF">IM700_013560</name>
</gene>
<keyword evidence="7" id="KW-1185">Reference proteome</keyword>
<dbReference type="Gene3D" id="1.10.357.10">
    <property type="entry name" value="Tetracycline Repressor, domain 2"/>
    <property type="match status" value="1"/>
</dbReference>
<evidence type="ECO:0000256" key="3">
    <source>
        <dbReference type="ARBA" id="ARBA00023163"/>
    </source>
</evidence>
<protein>
    <submittedName>
        <fullName evidence="6">TetR/AcrR family transcriptional regulator</fullName>
    </submittedName>
</protein>
<organism evidence="6 7">
    <name type="scientific">Paenibacillus rhizolycopersici</name>
    <dbReference type="NCBI Taxonomy" id="2780073"/>
    <lineage>
        <taxon>Bacteria</taxon>
        <taxon>Bacillati</taxon>
        <taxon>Bacillota</taxon>
        <taxon>Bacilli</taxon>
        <taxon>Bacillales</taxon>
        <taxon>Paenibacillaceae</taxon>
        <taxon>Paenibacillus</taxon>
    </lineage>
</organism>
<dbReference type="PANTHER" id="PTHR47506">
    <property type="entry name" value="TRANSCRIPTIONAL REGULATORY PROTEIN"/>
    <property type="match status" value="1"/>
</dbReference>
<evidence type="ECO:0000256" key="1">
    <source>
        <dbReference type="ARBA" id="ARBA00023015"/>
    </source>
</evidence>
<evidence type="ECO:0000313" key="7">
    <source>
        <dbReference type="Proteomes" id="UP001516620"/>
    </source>
</evidence>
<accession>A0ABS2H793</accession>
<dbReference type="PANTHER" id="PTHR47506:SF1">
    <property type="entry name" value="HTH-TYPE TRANSCRIPTIONAL REGULATOR YJDC"/>
    <property type="match status" value="1"/>
</dbReference>
<feature type="domain" description="HTH tetR-type" evidence="5">
    <location>
        <begin position="6"/>
        <end position="66"/>
    </location>
</feature>
<dbReference type="Proteomes" id="UP001516620">
    <property type="component" value="Unassembled WGS sequence"/>
</dbReference>
<dbReference type="InterPro" id="IPR009057">
    <property type="entry name" value="Homeodomain-like_sf"/>
</dbReference>
<keyword evidence="3" id="KW-0804">Transcription</keyword>
<dbReference type="InterPro" id="IPR001647">
    <property type="entry name" value="HTH_TetR"/>
</dbReference>
<reference evidence="6 7" key="1">
    <citation type="submission" date="2021-01" db="EMBL/GenBank/DDBJ databases">
        <title>Paenibacillus sp.nov. isolated from the rhizosphere soil of tomato plant.</title>
        <authorList>
            <person name="Thin K.K."/>
            <person name="Zhang X."/>
            <person name="He S."/>
        </authorList>
    </citation>
    <scope>NUCLEOTIDE SEQUENCE [LARGE SCALE GENOMIC DNA]</scope>
    <source>
        <strain evidence="6 7">DXFW5</strain>
    </source>
</reference>
<keyword evidence="1" id="KW-0805">Transcription regulation</keyword>
<feature type="DNA-binding region" description="H-T-H motif" evidence="4">
    <location>
        <begin position="29"/>
        <end position="48"/>
    </location>
</feature>
<dbReference type="InterPro" id="IPR011075">
    <property type="entry name" value="TetR_C"/>
</dbReference>
<dbReference type="PROSITE" id="PS50977">
    <property type="entry name" value="HTH_TETR_2"/>
    <property type="match status" value="1"/>
</dbReference>
<dbReference type="PRINTS" id="PR00455">
    <property type="entry name" value="HTHTETR"/>
</dbReference>
<dbReference type="Gene3D" id="1.10.10.60">
    <property type="entry name" value="Homeodomain-like"/>
    <property type="match status" value="1"/>
</dbReference>
<comment type="caution">
    <text evidence="6">The sequence shown here is derived from an EMBL/GenBank/DDBJ whole genome shotgun (WGS) entry which is preliminary data.</text>
</comment>
<dbReference type="EMBL" id="JADCNN020000011">
    <property type="protein sequence ID" value="MBM6996676.1"/>
    <property type="molecule type" value="Genomic_DNA"/>
</dbReference>